<comment type="caution">
    <text evidence="9">The sequence shown here is derived from an EMBL/GenBank/DDBJ whole genome shotgun (WGS) entry which is preliminary data.</text>
</comment>
<dbReference type="Pfam" id="PF00168">
    <property type="entry name" value="C2"/>
    <property type="match status" value="1"/>
</dbReference>
<dbReference type="SUPFAM" id="SSF49562">
    <property type="entry name" value="C2 domain (Calcium/lipid-binding domain, CaLB)"/>
    <property type="match status" value="1"/>
</dbReference>
<dbReference type="InterPro" id="IPR019018">
    <property type="entry name" value="Rab-bd_FIP-RBD"/>
</dbReference>
<feature type="domain" description="FIP-RBD" evidence="8">
    <location>
        <begin position="379"/>
        <end position="441"/>
    </location>
</feature>
<feature type="compositionally biased region" description="Polar residues" evidence="6">
    <location>
        <begin position="253"/>
        <end position="265"/>
    </location>
</feature>
<gene>
    <name evidence="9" type="ORF">ODALV1_LOCUS13408</name>
</gene>
<feature type="compositionally biased region" description="Low complexity" evidence="6">
    <location>
        <begin position="180"/>
        <end position="189"/>
    </location>
</feature>
<name>A0ABP1QNU4_9HEXA</name>
<evidence type="ECO:0000256" key="6">
    <source>
        <dbReference type="SAM" id="MobiDB-lite"/>
    </source>
</evidence>
<dbReference type="Proteomes" id="UP001642540">
    <property type="component" value="Unassembled WGS sequence"/>
</dbReference>
<dbReference type="PANTHER" id="PTHR15746:SF23">
    <property type="entry name" value="RAB11 INTERACTING PROTEIN, ISOFORM A"/>
    <property type="match status" value="1"/>
</dbReference>
<feature type="domain" description="C2" evidence="7">
    <location>
        <begin position="1"/>
        <end position="108"/>
    </location>
</feature>
<dbReference type="PROSITE" id="PS50004">
    <property type="entry name" value="C2"/>
    <property type="match status" value="1"/>
</dbReference>
<feature type="region of interest" description="Disordered" evidence="6">
    <location>
        <begin position="253"/>
        <end position="281"/>
    </location>
</feature>
<accession>A0ABP1QNU4</accession>
<keyword evidence="10" id="KW-1185">Reference proteome</keyword>
<dbReference type="Gene3D" id="2.60.40.150">
    <property type="entry name" value="C2 domain"/>
    <property type="match status" value="1"/>
</dbReference>
<evidence type="ECO:0008006" key="11">
    <source>
        <dbReference type="Google" id="ProtNLM"/>
    </source>
</evidence>
<keyword evidence="3" id="KW-0597">Phosphoprotein</keyword>
<evidence type="ECO:0000256" key="4">
    <source>
        <dbReference type="ARBA" id="ARBA00022753"/>
    </source>
</evidence>
<dbReference type="PROSITE" id="PS51511">
    <property type="entry name" value="FIP_RBD"/>
    <property type="match status" value="1"/>
</dbReference>
<keyword evidence="4" id="KW-0967">Endosome</keyword>
<evidence type="ECO:0000259" key="8">
    <source>
        <dbReference type="PROSITE" id="PS51511"/>
    </source>
</evidence>
<feature type="region of interest" description="Disordered" evidence="6">
    <location>
        <begin position="141"/>
        <end position="189"/>
    </location>
</feature>
<dbReference type="InterPro" id="IPR035892">
    <property type="entry name" value="C2_domain_sf"/>
</dbReference>
<comment type="subcellular location">
    <subcellularLocation>
        <location evidence="1">Recycling endosome</location>
    </subcellularLocation>
</comment>
<dbReference type="SUPFAM" id="SSF144270">
    <property type="entry name" value="Eferin C-derminal domain-like"/>
    <property type="match status" value="1"/>
</dbReference>
<evidence type="ECO:0000256" key="2">
    <source>
        <dbReference type="ARBA" id="ARBA00022448"/>
    </source>
</evidence>
<keyword evidence="5" id="KW-0653">Protein transport</keyword>
<evidence type="ECO:0000256" key="1">
    <source>
        <dbReference type="ARBA" id="ARBA00004172"/>
    </source>
</evidence>
<evidence type="ECO:0000313" key="10">
    <source>
        <dbReference type="Proteomes" id="UP001642540"/>
    </source>
</evidence>
<feature type="compositionally biased region" description="Low complexity" evidence="6">
    <location>
        <begin position="272"/>
        <end position="281"/>
    </location>
</feature>
<dbReference type="PANTHER" id="PTHR15746">
    <property type="entry name" value="RAB11-RELATED"/>
    <property type="match status" value="1"/>
</dbReference>
<protein>
    <recommendedName>
        <fullName evidence="11">Rab11 family-interacting protein 1</fullName>
    </recommendedName>
</protein>
<dbReference type="Pfam" id="PF09457">
    <property type="entry name" value="RBD-FIP"/>
    <property type="match status" value="1"/>
</dbReference>
<dbReference type="SMART" id="SM00239">
    <property type="entry name" value="C2"/>
    <property type="match status" value="1"/>
</dbReference>
<evidence type="ECO:0000256" key="3">
    <source>
        <dbReference type="ARBA" id="ARBA00022553"/>
    </source>
</evidence>
<dbReference type="Gene3D" id="1.20.5.2440">
    <property type="match status" value="1"/>
</dbReference>
<keyword evidence="2" id="KW-0813">Transport</keyword>
<sequence length="447" mass="49168">MLTPTHIQVAVFHTKDLLIKGKNGTNDPFIVFALGKQKFQSSVKEKISDSLVEWNEGCDIAIPSSQGNKTELVLKVMHKASLGENFIGRISIPLSDFEVTAKQKPKWYPLKPRPGKEKDTKYRGEIEMKVTFLIKTNTTESTNDLASNSKRRGSLRSSMGSILSLGKKKGKKEKEKGSKDSLNSSSIDSLKNVNSSRLNLSNNMPIINDDPGVISEGEEDDDGIVMKSHIQLNEEKLSISSGSGSVISGSFSDRVNSGSLPSTPKTRGGFRGIFSSNNSINNDDDFNGNTLVIPKPRTVRLPSVIVEEPPAITVTAPPPKLPVSASMSNLMDAGKGTGKGGVRKQFKAMFNSSKHMSIDEINYNPQSSPSMTRAPSIRDLKIPKETYKQYERKSKEELIAMILSLQGTTHSQKQKISDLEDYIDKLLLRVLDNMPVLLKKSNSIRQS</sequence>
<dbReference type="InterPro" id="IPR037245">
    <property type="entry name" value="FIP-RBD_C_sf"/>
</dbReference>
<dbReference type="InterPro" id="IPR000008">
    <property type="entry name" value="C2_dom"/>
</dbReference>
<evidence type="ECO:0000313" key="9">
    <source>
        <dbReference type="EMBL" id="CAL8109482.1"/>
    </source>
</evidence>
<organism evidence="9 10">
    <name type="scientific">Orchesella dallaii</name>
    <dbReference type="NCBI Taxonomy" id="48710"/>
    <lineage>
        <taxon>Eukaryota</taxon>
        <taxon>Metazoa</taxon>
        <taxon>Ecdysozoa</taxon>
        <taxon>Arthropoda</taxon>
        <taxon>Hexapoda</taxon>
        <taxon>Collembola</taxon>
        <taxon>Entomobryomorpha</taxon>
        <taxon>Entomobryoidea</taxon>
        <taxon>Orchesellidae</taxon>
        <taxon>Orchesellinae</taxon>
        <taxon>Orchesella</taxon>
    </lineage>
</organism>
<proteinExistence type="predicted"/>
<evidence type="ECO:0000256" key="5">
    <source>
        <dbReference type="ARBA" id="ARBA00022927"/>
    </source>
</evidence>
<reference evidence="9 10" key="1">
    <citation type="submission" date="2024-08" db="EMBL/GenBank/DDBJ databases">
        <authorList>
            <person name="Cucini C."/>
            <person name="Frati F."/>
        </authorList>
    </citation>
    <scope>NUCLEOTIDE SEQUENCE [LARGE SCALE GENOMIC DNA]</scope>
</reference>
<dbReference type="EMBL" id="CAXLJM020000041">
    <property type="protein sequence ID" value="CAL8109482.1"/>
    <property type="molecule type" value="Genomic_DNA"/>
</dbReference>
<evidence type="ECO:0000259" key="7">
    <source>
        <dbReference type="PROSITE" id="PS50004"/>
    </source>
</evidence>
<dbReference type="InterPro" id="IPR037789">
    <property type="entry name" value="FIP_classI"/>
</dbReference>